<evidence type="ECO:0000256" key="2">
    <source>
        <dbReference type="ARBA" id="ARBA00008127"/>
    </source>
</evidence>
<accession>A0A804JQQ4</accession>
<keyword evidence="5" id="KW-1015">Disulfide bond</keyword>
<dbReference type="GO" id="GO:0005576">
    <property type="term" value="C:extracellular region"/>
    <property type="evidence" value="ECO:0007669"/>
    <property type="project" value="UniProtKB-SubCell"/>
</dbReference>
<organism evidence="8 9">
    <name type="scientific">Musa acuminata subsp. malaccensis</name>
    <name type="common">Wild banana</name>
    <name type="synonym">Musa malaccensis</name>
    <dbReference type="NCBI Taxonomy" id="214687"/>
    <lineage>
        <taxon>Eukaryota</taxon>
        <taxon>Viridiplantae</taxon>
        <taxon>Streptophyta</taxon>
        <taxon>Embryophyta</taxon>
        <taxon>Tracheophyta</taxon>
        <taxon>Spermatophyta</taxon>
        <taxon>Magnoliopsida</taxon>
        <taxon>Liliopsida</taxon>
        <taxon>Zingiberales</taxon>
        <taxon>Musaceae</taxon>
        <taxon>Musa</taxon>
    </lineage>
</organism>
<dbReference type="InterPro" id="IPR039455">
    <property type="entry name" value="EPFL"/>
</dbReference>
<dbReference type="EnsemblPlants" id="Ma07_t00750.1">
    <property type="protein sequence ID" value="Ma07_p00750.1"/>
    <property type="gene ID" value="Ma07_g00750"/>
</dbReference>
<dbReference type="AlphaFoldDB" id="A0A804JQQ4"/>
<dbReference type="Proteomes" id="UP000012960">
    <property type="component" value="Unplaced"/>
</dbReference>
<feature type="signal peptide" evidence="6">
    <location>
        <begin position="1"/>
        <end position="28"/>
    </location>
</feature>
<dbReference type="Pfam" id="PF17181">
    <property type="entry name" value="EPF"/>
    <property type="match status" value="1"/>
</dbReference>
<protein>
    <recommendedName>
        <fullName evidence="6">Epidermal patterning factor-like protein</fullName>
    </recommendedName>
</protein>
<comment type="function">
    <text evidence="6">Controls stomatal patterning.</text>
</comment>
<evidence type="ECO:0000256" key="5">
    <source>
        <dbReference type="ARBA" id="ARBA00023157"/>
    </source>
</evidence>
<dbReference type="EMBL" id="HG996473">
    <property type="protein sequence ID" value="CAG1855239.1"/>
    <property type="molecule type" value="Genomic_DNA"/>
</dbReference>
<dbReference type="OrthoDB" id="614712at2759"/>
<evidence type="ECO:0000256" key="4">
    <source>
        <dbReference type="ARBA" id="ARBA00022729"/>
    </source>
</evidence>
<reference evidence="7" key="1">
    <citation type="submission" date="2021-03" db="EMBL/GenBank/DDBJ databases">
        <authorList>
            <consortium name="Genoscope - CEA"/>
            <person name="William W."/>
        </authorList>
    </citation>
    <scope>NUCLEOTIDE SEQUENCE</scope>
    <source>
        <strain evidence="7">Doubled-haploid Pahang</strain>
    </source>
</reference>
<comment type="subcellular location">
    <subcellularLocation>
        <location evidence="1 6">Secreted</location>
    </subcellularLocation>
</comment>
<dbReference type="GO" id="GO:0010052">
    <property type="term" value="P:guard cell differentiation"/>
    <property type="evidence" value="ECO:0000318"/>
    <property type="project" value="GO_Central"/>
</dbReference>
<comment type="similarity">
    <text evidence="2 6">Belongs to the plant cysteine rich small secretory peptide family. Epidermal patterning factor subfamily.</text>
</comment>
<evidence type="ECO:0000256" key="3">
    <source>
        <dbReference type="ARBA" id="ARBA00022525"/>
    </source>
</evidence>
<keyword evidence="4 6" id="KW-0732">Signal</keyword>
<dbReference type="FunCoup" id="A0A804JQQ4">
    <property type="interactions" value="1633"/>
</dbReference>
<keyword evidence="6" id="KW-0217">Developmental protein</keyword>
<name>A0A804JQQ4_MUSAM</name>
<keyword evidence="3 6" id="KW-0964">Secreted</keyword>
<evidence type="ECO:0000313" key="7">
    <source>
        <dbReference type="EMBL" id="CAG1855239.1"/>
    </source>
</evidence>
<keyword evidence="9" id="KW-1185">Reference proteome</keyword>
<evidence type="ECO:0000256" key="6">
    <source>
        <dbReference type="RuleBase" id="RU367102"/>
    </source>
</evidence>
<gene>
    <name evidence="7" type="ORF">GSMUA_53990.1</name>
</gene>
<reference evidence="8" key="2">
    <citation type="submission" date="2021-05" db="UniProtKB">
        <authorList>
            <consortium name="EnsemblPlants"/>
        </authorList>
    </citation>
    <scope>IDENTIFICATION</scope>
    <source>
        <strain evidence="8">subsp. malaccensis</strain>
    </source>
</reference>
<evidence type="ECO:0000256" key="1">
    <source>
        <dbReference type="ARBA" id="ARBA00004613"/>
    </source>
</evidence>
<evidence type="ECO:0000313" key="9">
    <source>
        <dbReference type="Proteomes" id="UP000012960"/>
    </source>
</evidence>
<dbReference type="PANTHER" id="PTHR33109">
    <property type="entry name" value="EPIDERMAL PATTERNING FACTOR-LIKE PROTEIN 4"/>
    <property type="match status" value="1"/>
</dbReference>
<dbReference type="InParanoid" id="A0A804JQQ4"/>
<dbReference type="Gramene" id="Ma07_t00750.1">
    <property type="protein sequence ID" value="Ma07_p00750.1"/>
    <property type="gene ID" value="Ma07_g00750"/>
</dbReference>
<proteinExistence type="inferred from homology"/>
<evidence type="ECO:0000313" key="8">
    <source>
        <dbReference type="EnsemblPlants" id="Ma07_p00750.1"/>
    </source>
</evidence>
<feature type="chain" id="PRO_5034196134" description="Epidermal patterning factor-like protein" evidence="6">
    <location>
        <begin position="29"/>
        <end position="123"/>
    </location>
</feature>
<dbReference type="PANTHER" id="PTHR33109:SF7">
    <property type="entry name" value="EPIDERMAL PATTERNING FACTOR-LIKE PROTEIN 2"/>
    <property type="match status" value="1"/>
</dbReference>
<sequence>MGLLHPIDSQRPFHLLLLVLILLSSSHVKLLVEGRSVFRLLEYADGRGEEKLMVRALIGSRPPICERRCMTCGHCEAVQVPVIPQERNPTRRFWGIATLRGDYSSNYKPLSWKCKCGNRIFNP</sequence>
<dbReference type="OMA" id="PHCEAIQ"/>